<protein>
    <submittedName>
        <fullName evidence="1">Adenosylmethionine decarboxylase</fullName>
    </submittedName>
</protein>
<reference evidence="2" key="1">
    <citation type="journal article" date="2019" name="Int. J. Syst. Evol. Microbiol.">
        <title>Halobacteriovorax valvorus sp. nov., a novel prokaryotic predator isolated from coastal seawater of China.</title>
        <authorList>
            <person name="Chen M.-X."/>
        </authorList>
    </citation>
    <scope>NUCLEOTIDE SEQUENCE [LARGE SCALE GENOMIC DNA]</scope>
    <source>
        <strain evidence="2">BL9</strain>
    </source>
</reference>
<dbReference type="Proteomes" id="UP000443582">
    <property type="component" value="Unassembled WGS sequence"/>
</dbReference>
<dbReference type="PANTHER" id="PTHR11570">
    <property type="entry name" value="S-ADENOSYLMETHIONINE DECARBOXYLASE"/>
    <property type="match status" value="1"/>
</dbReference>
<keyword evidence="2" id="KW-1185">Reference proteome</keyword>
<dbReference type="Gene3D" id="3.60.90.10">
    <property type="entry name" value="S-adenosylmethionine decarboxylase"/>
    <property type="match status" value="1"/>
</dbReference>
<dbReference type="PROSITE" id="PS01336">
    <property type="entry name" value="ADOMETDC"/>
    <property type="match status" value="1"/>
</dbReference>
<proteinExistence type="predicted"/>
<dbReference type="InterPro" id="IPR016067">
    <property type="entry name" value="S-AdoMet_deCO2ase_core"/>
</dbReference>
<evidence type="ECO:0000313" key="2">
    <source>
        <dbReference type="Proteomes" id="UP000443582"/>
    </source>
</evidence>
<gene>
    <name evidence="1" type="ORF">DAY19_12690</name>
</gene>
<dbReference type="SUPFAM" id="SSF56276">
    <property type="entry name" value="S-adenosylmethionine decarboxylase"/>
    <property type="match status" value="1"/>
</dbReference>
<dbReference type="PANTHER" id="PTHR11570:SF0">
    <property type="entry name" value="S-ADENOSYLMETHIONINE DECARBOXYLASE PROENZYME"/>
    <property type="match status" value="1"/>
</dbReference>
<dbReference type="Pfam" id="PF01536">
    <property type="entry name" value="SAM_decarbox"/>
    <property type="match status" value="1"/>
</dbReference>
<accession>A0ABY0ID00</accession>
<dbReference type="EMBL" id="QDKL01000003">
    <property type="protein sequence ID" value="RZF20837.1"/>
    <property type="molecule type" value="Genomic_DNA"/>
</dbReference>
<evidence type="ECO:0000313" key="1">
    <source>
        <dbReference type="EMBL" id="RZF20837.1"/>
    </source>
</evidence>
<comment type="caution">
    <text evidence="1">The sequence shown here is derived from an EMBL/GenBank/DDBJ whole genome shotgun (WGS) entry which is preliminary data.</text>
</comment>
<organism evidence="1 2">
    <name type="scientific">Halobacteriovorax vibrionivorans</name>
    <dbReference type="NCBI Taxonomy" id="2152716"/>
    <lineage>
        <taxon>Bacteria</taxon>
        <taxon>Pseudomonadati</taxon>
        <taxon>Bdellovibrionota</taxon>
        <taxon>Bacteriovoracia</taxon>
        <taxon>Bacteriovoracales</taxon>
        <taxon>Halobacteriovoraceae</taxon>
        <taxon>Halobacteriovorax</taxon>
    </lineage>
</organism>
<name>A0ABY0ID00_9BACT</name>
<dbReference type="InterPro" id="IPR048283">
    <property type="entry name" value="AdoMetDC-like"/>
</dbReference>
<dbReference type="InterPro" id="IPR018166">
    <property type="entry name" value="S-AdoMet_deCO2ase_CS"/>
</dbReference>
<dbReference type="RefSeq" id="WP_115363045.1">
    <property type="nucleotide sequence ID" value="NZ_QDKL01000003.1"/>
</dbReference>
<sequence>MIFEGSEKKAEIIVGPNLNLLDISDDFWSQLVEKAQATILSTINNENIKAFLLSESSLFVWKDRMLIITCGQTTLIKAIDFFTDRFGKDVIKQLIFQRKNEYFSHMQHSTFADDVKLLENKFSGQALRFGNIDDHHNFIYFLDQEYAPSADDHTHELLMYEISCKAREILTNESVTKDEIRQLLKLDKILPGFELDDFVFNPYGYSLNAIKDDNYFTCHITPQEECPYISFETDINMKEIADVLIEAMEPISYDFIEFCPNQDGSCGLNLKKEDYIAKTQVESYLKCGYIMYFSHFYKVRPNRLKPYKLL</sequence>